<evidence type="ECO:0000256" key="7">
    <source>
        <dbReference type="ARBA" id="ARBA00023012"/>
    </source>
</evidence>
<accession>D3AM10</accession>
<evidence type="ECO:0000256" key="6">
    <source>
        <dbReference type="ARBA" id="ARBA00022777"/>
    </source>
</evidence>
<sequence length="525" mass="59552">MKSFFRFTGIADGKAVCLLEAVNSSVCLPQRKDSNMDKGKKNGSFRDRIRRTWISLPLRKKAGTITVLAAFAVSCSILMNLVTAGFGMNGFRQILEDNSRSASFHAAMETESRTFKTMIRNRSEENRAAYEAACNAARKALEALPYDYDETGPERFAKTWSVRNSYDTYEKRKTVLLSMDEDDPEFVHKLYEIYQIQNYIKSYAGSLQEMNVAAGVRRYEKQIPLFLLIPALTILWGALALATVVWLNRSVGRYIVKPVQALAEDSRRIAENDYSGPSVLPEGEDEIADLVRAFCRMKLSTQGYIEALKEKHEAEKQLEAVRLQMLKNQINPHFLFNTLNTIAGAAEMEEAETTEKMIQAMSRLFRYNLKSTASVMPFEREKKVVEDYIYLQKMRFGSRIRYTSDCSQDTMDVMIPVFALQPLVENAIVHGLAVKPEGGRLHIRSWIKEHRIFISVSDTGAGIAPERLEEIRAELKRGESQKLGIGVSNISRRLKTMYPDGELVIDSREGRGTVVRMAFTASEIF</sequence>
<dbReference type="PROSITE" id="PS50109">
    <property type="entry name" value="HIS_KIN"/>
    <property type="match status" value="1"/>
</dbReference>
<dbReference type="SMART" id="SM00304">
    <property type="entry name" value="HAMP"/>
    <property type="match status" value="1"/>
</dbReference>
<feature type="domain" description="HAMP" evidence="10">
    <location>
        <begin position="253"/>
        <end position="306"/>
    </location>
</feature>
<dbReference type="InterPro" id="IPR036890">
    <property type="entry name" value="HATPase_C_sf"/>
</dbReference>
<dbReference type="Proteomes" id="UP000004968">
    <property type="component" value="Unassembled WGS sequence"/>
</dbReference>
<dbReference type="Pfam" id="PF02518">
    <property type="entry name" value="HATPase_c"/>
    <property type="match status" value="1"/>
</dbReference>
<dbReference type="Gene3D" id="6.10.340.10">
    <property type="match status" value="1"/>
</dbReference>
<evidence type="ECO:0000313" key="11">
    <source>
        <dbReference type="EMBL" id="EFC97145.1"/>
    </source>
</evidence>
<comment type="catalytic activity">
    <reaction evidence="1">
        <text>ATP + protein L-histidine = ADP + protein N-phospho-L-histidine.</text>
        <dbReference type="EC" id="2.7.13.3"/>
    </reaction>
</comment>
<name>D3AM10_9FIRM</name>
<dbReference type="GO" id="GO:0016020">
    <property type="term" value="C:membrane"/>
    <property type="evidence" value="ECO:0007669"/>
    <property type="project" value="UniProtKB-SubCell"/>
</dbReference>
<evidence type="ECO:0000256" key="4">
    <source>
        <dbReference type="ARBA" id="ARBA00022553"/>
    </source>
</evidence>
<dbReference type="SUPFAM" id="SSF158472">
    <property type="entry name" value="HAMP domain-like"/>
    <property type="match status" value="1"/>
</dbReference>
<organism evidence="11 12">
    <name type="scientific">Hungatella hathewayi DSM 13479</name>
    <dbReference type="NCBI Taxonomy" id="566550"/>
    <lineage>
        <taxon>Bacteria</taxon>
        <taxon>Bacillati</taxon>
        <taxon>Bacillota</taxon>
        <taxon>Clostridia</taxon>
        <taxon>Lachnospirales</taxon>
        <taxon>Lachnospiraceae</taxon>
        <taxon>Hungatella</taxon>
    </lineage>
</organism>
<dbReference type="EC" id="2.7.13.3" evidence="3"/>
<keyword evidence="6 11" id="KW-0418">Kinase</keyword>
<dbReference type="Gene3D" id="3.30.565.10">
    <property type="entry name" value="Histidine kinase-like ATPase, C-terminal domain"/>
    <property type="match status" value="1"/>
</dbReference>
<evidence type="ECO:0000259" key="9">
    <source>
        <dbReference type="PROSITE" id="PS50109"/>
    </source>
</evidence>
<dbReference type="SUPFAM" id="SSF55874">
    <property type="entry name" value="ATPase domain of HSP90 chaperone/DNA topoisomerase II/histidine kinase"/>
    <property type="match status" value="1"/>
</dbReference>
<dbReference type="InterPro" id="IPR003660">
    <property type="entry name" value="HAMP_dom"/>
</dbReference>
<keyword evidence="8" id="KW-0812">Transmembrane</keyword>
<dbReference type="PANTHER" id="PTHR34220:SF7">
    <property type="entry name" value="SENSOR HISTIDINE KINASE YPDA"/>
    <property type="match status" value="1"/>
</dbReference>
<dbReference type="EMBL" id="ACIO01000432">
    <property type="protein sequence ID" value="EFC97145.1"/>
    <property type="molecule type" value="Genomic_DNA"/>
</dbReference>
<feature type="transmembrane region" description="Helical" evidence="8">
    <location>
        <begin position="62"/>
        <end position="82"/>
    </location>
</feature>
<feature type="transmembrane region" description="Helical" evidence="8">
    <location>
        <begin position="225"/>
        <end position="247"/>
    </location>
</feature>
<evidence type="ECO:0000256" key="3">
    <source>
        <dbReference type="ARBA" id="ARBA00012438"/>
    </source>
</evidence>
<keyword evidence="5" id="KW-0808">Transferase</keyword>
<dbReference type="CDD" id="cd06225">
    <property type="entry name" value="HAMP"/>
    <property type="match status" value="1"/>
</dbReference>
<reference evidence="11 12" key="1">
    <citation type="submission" date="2010-01" db="EMBL/GenBank/DDBJ databases">
        <authorList>
            <person name="Weinstock G."/>
            <person name="Sodergren E."/>
            <person name="Clifton S."/>
            <person name="Fulton L."/>
            <person name="Fulton B."/>
            <person name="Courtney L."/>
            <person name="Fronick C."/>
            <person name="Harrison M."/>
            <person name="Strong C."/>
            <person name="Farmer C."/>
            <person name="Delahaunty K."/>
            <person name="Markovic C."/>
            <person name="Hall O."/>
            <person name="Minx P."/>
            <person name="Tomlinson C."/>
            <person name="Mitreva M."/>
            <person name="Nelson J."/>
            <person name="Hou S."/>
            <person name="Wollam A."/>
            <person name="Pepin K.H."/>
            <person name="Johnson M."/>
            <person name="Bhonagiri V."/>
            <person name="Nash W.E."/>
            <person name="Warren W."/>
            <person name="Chinwalla A."/>
            <person name="Mardis E.R."/>
            <person name="Wilson R.K."/>
        </authorList>
    </citation>
    <scope>NUCLEOTIDE SEQUENCE [LARGE SCALE GENOMIC DNA]</scope>
    <source>
        <strain evidence="11 12">DSM 13479</strain>
    </source>
</reference>
<evidence type="ECO:0000313" key="12">
    <source>
        <dbReference type="Proteomes" id="UP000004968"/>
    </source>
</evidence>
<proteinExistence type="predicted"/>
<comment type="subcellular location">
    <subcellularLocation>
        <location evidence="2">Membrane</location>
    </subcellularLocation>
</comment>
<dbReference type="PROSITE" id="PS50885">
    <property type="entry name" value="HAMP"/>
    <property type="match status" value="1"/>
</dbReference>
<evidence type="ECO:0000256" key="8">
    <source>
        <dbReference type="SAM" id="Phobius"/>
    </source>
</evidence>
<keyword evidence="7" id="KW-0902">Two-component regulatory system</keyword>
<keyword evidence="8" id="KW-0472">Membrane</keyword>
<dbReference type="Pfam" id="PF00672">
    <property type="entry name" value="HAMP"/>
    <property type="match status" value="1"/>
</dbReference>
<evidence type="ECO:0000259" key="10">
    <source>
        <dbReference type="PROSITE" id="PS50885"/>
    </source>
</evidence>
<dbReference type="PANTHER" id="PTHR34220">
    <property type="entry name" value="SENSOR HISTIDINE KINASE YPDA"/>
    <property type="match status" value="1"/>
</dbReference>
<evidence type="ECO:0000256" key="5">
    <source>
        <dbReference type="ARBA" id="ARBA00022679"/>
    </source>
</evidence>
<keyword evidence="8" id="KW-1133">Transmembrane helix</keyword>
<dbReference type="Pfam" id="PF06580">
    <property type="entry name" value="His_kinase"/>
    <property type="match status" value="1"/>
</dbReference>
<dbReference type="GO" id="GO:0000155">
    <property type="term" value="F:phosphorelay sensor kinase activity"/>
    <property type="evidence" value="ECO:0007669"/>
    <property type="project" value="InterPro"/>
</dbReference>
<gene>
    <name evidence="11" type="ORF">CLOSTHATH_04657</name>
</gene>
<evidence type="ECO:0000256" key="2">
    <source>
        <dbReference type="ARBA" id="ARBA00004370"/>
    </source>
</evidence>
<evidence type="ECO:0000256" key="1">
    <source>
        <dbReference type="ARBA" id="ARBA00000085"/>
    </source>
</evidence>
<feature type="domain" description="Histidine kinase" evidence="9">
    <location>
        <begin position="420"/>
        <end position="523"/>
    </location>
</feature>
<comment type="caution">
    <text evidence="11">The sequence shown here is derived from an EMBL/GenBank/DDBJ whole genome shotgun (WGS) entry which is preliminary data.</text>
</comment>
<dbReference type="InterPro" id="IPR003594">
    <property type="entry name" value="HATPase_dom"/>
</dbReference>
<protein>
    <recommendedName>
        <fullName evidence="3">histidine kinase</fullName>
        <ecNumber evidence="3">2.7.13.3</ecNumber>
    </recommendedName>
</protein>
<dbReference type="SMART" id="SM00387">
    <property type="entry name" value="HATPase_c"/>
    <property type="match status" value="1"/>
</dbReference>
<dbReference type="InterPro" id="IPR010559">
    <property type="entry name" value="Sig_transdc_His_kin_internal"/>
</dbReference>
<keyword evidence="4" id="KW-0597">Phosphoprotein</keyword>
<dbReference type="InterPro" id="IPR005467">
    <property type="entry name" value="His_kinase_dom"/>
</dbReference>
<dbReference type="HOGENOM" id="CLU_020473_5_1_9"/>
<dbReference type="InterPro" id="IPR050640">
    <property type="entry name" value="Bact_2-comp_sensor_kinase"/>
</dbReference>
<dbReference type="AlphaFoldDB" id="D3AM10"/>